<sequence length="252" mass="28258">MSSGGERLDKVLAHMGIGSRKDIKKLVRAGRVVVDGRVVTDAGMRVVPWEVSILVDGEPVDYRRFIYLMMNKPPGVITATADARHPVVTDLLAEEHRVLRPFPVGRLDKDTEGLLILTNDGQLAHRLLSPHRHVPKVYYARVEGQVGDRDVAVFARGVTLDDGYVTQPGELRILHAGDVSEVELTIYEGKYHQVKRMFAAVGKRVVYLKRMAMGPLWLDERLAPGEYRPLTEEEWRTLMAAVGQDPDDTDEL</sequence>
<dbReference type="InterPro" id="IPR042092">
    <property type="entry name" value="PsdUridine_s_RsuA/RluB/E/F_cat"/>
</dbReference>
<evidence type="ECO:0000256" key="3">
    <source>
        <dbReference type="ARBA" id="ARBA00023235"/>
    </source>
</evidence>
<evidence type="ECO:0000256" key="2">
    <source>
        <dbReference type="ARBA" id="ARBA00022884"/>
    </source>
</evidence>
<dbReference type="PANTHER" id="PTHR47683">
    <property type="entry name" value="PSEUDOURIDINE SYNTHASE FAMILY PROTEIN-RELATED"/>
    <property type="match status" value="1"/>
</dbReference>
<dbReference type="SMART" id="SM00363">
    <property type="entry name" value="S4"/>
    <property type="match status" value="1"/>
</dbReference>
<comment type="similarity">
    <text evidence="1 5">Belongs to the pseudouridine synthase RsuA family.</text>
</comment>
<dbReference type="Pfam" id="PF00849">
    <property type="entry name" value="PseudoU_synth_2"/>
    <property type="match status" value="1"/>
</dbReference>
<gene>
    <name evidence="7" type="ORF">GCM10010885_10330</name>
</gene>
<dbReference type="PROSITE" id="PS01149">
    <property type="entry name" value="PSI_RSU"/>
    <property type="match status" value="1"/>
</dbReference>
<dbReference type="PROSITE" id="PS50889">
    <property type="entry name" value="S4"/>
    <property type="match status" value="1"/>
</dbReference>
<dbReference type="NCBIfam" id="TIGR00093">
    <property type="entry name" value="pseudouridine synthase"/>
    <property type="match status" value="1"/>
</dbReference>
<comment type="caution">
    <text evidence="7">The sequence shown here is derived from an EMBL/GenBank/DDBJ whole genome shotgun (WGS) entry which is preliminary data.</text>
</comment>
<reference evidence="7" key="2">
    <citation type="submission" date="2020-09" db="EMBL/GenBank/DDBJ databases">
        <authorList>
            <person name="Sun Q."/>
            <person name="Ohkuma M."/>
        </authorList>
    </citation>
    <scope>NUCLEOTIDE SEQUENCE</scope>
    <source>
        <strain evidence="7">JCM 18487</strain>
    </source>
</reference>
<feature type="domain" description="RNA-binding S4" evidence="6">
    <location>
        <begin position="6"/>
        <end position="64"/>
    </location>
</feature>
<dbReference type="EC" id="5.4.99.-" evidence="5"/>
<keyword evidence="8" id="KW-1185">Reference proteome</keyword>
<dbReference type="PANTHER" id="PTHR47683:SF4">
    <property type="entry name" value="PSEUDOURIDINE SYNTHASE"/>
    <property type="match status" value="1"/>
</dbReference>
<dbReference type="GO" id="GO:0120159">
    <property type="term" value="F:rRNA pseudouridine synthase activity"/>
    <property type="evidence" value="ECO:0007669"/>
    <property type="project" value="UniProtKB-ARBA"/>
</dbReference>
<dbReference type="Pfam" id="PF01479">
    <property type="entry name" value="S4"/>
    <property type="match status" value="1"/>
</dbReference>
<accession>A0A917KA81</accession>
<evidence type="ECO:0000313" key="7">
    <source>
        <dbReference type="EMBL" id="GGJ02978.1"/>
    </source>
</evidence>
<dbReference type="EMBL" id="BMOY01000012">
    <property type="protein sequence ID" value="GGJ02978.1"/>
    <property type="molecule type" value="Genomic_DNA"/>
</dbReference>
<evidence type="ECO:0000256" key="5">
    <source>
        <dbReference type="RuleBase" id="RU003887"/>
    </source>
</evidence>
<keyword evidence="3 5" id="KW-0413">Isomerase</keyword>
<dbReference type="SUPFAM" id="SSF55174">
    <property type="entry name" value="Alpha-L RNA-binding motif"/>
    <property type="match status" value="1"/>
</dbReference>
<dbReference type="GO" id="GO:0005829">
    <property type="term" value="C:cytosol"/>
    <property type="evidence" value="ECO:0007669"/>
    <property type="project" value="UniProtKB-ARBA"/>
</dbReference>
<dbReference type="InterPro" id="IPR002942">
    <property type="entry name" value="S4_RNA-bd"/>
</dbReference>
<protein>
    <recommendedName>
        <fullName evidence="5">Pseudouridine synthase</fullName>
        <ecNumber evidence="5">5.4.99.-</ecNumber>
    </recommendedName>
</protein>
<dbReference type="Gene3D" id="3.30.70.1560">
    <property type="entry name" value="Alpha-L RNA-binding motif"/>
    <property type="match status" value="1"/>
</dbReference>
<dbReference type="InterPro" id="IPR020103">
    <property type="entry name" value="PsdUridine_synth_cat_dom_sf"/>
</dbReference>
<dbReference type="AlphaFoldDB" id="A0A917KA81"/>
<keyword evidence="2 4" id="KW-0694">RNA-binding</keyword>
<evidence type="ECO:0000256" key="4">
    <source>
        <dbReference type="PROSITE-ProRule" id="PRU00182"/>
    </source>
</evidence>
<proteinExistence type="inferred from homology"/>
<evidence type="ECO:0000313" key="8">
    <source>
        <dbReference type="Proteomes" id="UP000637695"/>
    </source>
</evidence>
<dbReference type="FunFam" id="3.30.70.1560:FF:000001">
    <property type="entry name" value="Pseudouridine synthase"/>
    <property type="match status" value="1"/>
</dbReference>
<dbReference type="Gene3D" id="3.30.70.580">
    <property type="entry name" value="Pseudouridine synthase I, catalytic domain, N-terminal subdomain"/>
    <property type="match status" value="1"/>
</dbReference>
<evidence type="ECO:0000259" key="6">
    <source>
        <dbReference type="SMART" id="SM00363"/>
    </source>
</evidence>
<dbReference type="FunFam" id="3.10.290.10:FF:000003">
    <property type="entry name" value="Pseudouridine synthase"/>
    <property type="match status" value="1"/>
</dbReference>
<dbReference type="InterPro" id="IPR020094">
    <property type="entry name" value="TruA/RsuA/RluB/E/F_N"/>
</dbReference>
<evidence type="ECO:0000256" key="1">
    <source>
        <dbReference type="ARBA" id="ARBA00008348"/>
    </source>
</evidence>
<dbReference type="GO" id="GO:0003723">
    <property type="term" value="F:RNA binding"/>
    <property type="evidence" value="ECO:0007669"/>
    <property type="project" value="UniProtKB-KW"/>
</dbReference>
<dbReference type="SUPFAM" id="SSF55120">
    <property type="entry name" value="Pseudouridine synthase"/>
    <property type="match status" value="1"/>
</dbReference>
<dbReference type="InterPro" id="IPR036986">
    <property type="entry name" value="S4_RNA-bd_sf"/>
</dbReference>
<dbReference type="Gene3D" id="3.10.290.10">
    <property type="entry name" value="RNA-binding S4 domain"/>
    <property type="match status" value="1"/>
</dbReference>
<name>A0A917KA81_9BACL</name>
<dbReference type="GO" id="GO:0000455">
    <property type="term" value="P:enzyme-directed rRNA pseudouridine synthesis"/>
    <property type="evidence" value="ECO:0007669"/>
    <property type="project" value="UniProtKB-ARBA"/>
</dbReference>
<organism evidence="7 8">
    <name type="scientific">Alicyclobacillus cellulosilyticus</name>
    <dbReference type="NCBI Taxonomy" id="1003997"/>
    <lineage>
        <taxon>Bacteria</taxon>
        <taxon>Bacillati</taxon>
        <taxon>Bacillota</taxon>
        <taxon>Bacilli</taxon>
        <taxon>Bacillales</taxon>
        <taxon>Alicyclobacillaceae</taxon>
        <taxon>Alicyclobacillus</taxon>
    </lineage>
</organism>
<dbReference type="RefSeq" id="WP_188881571.1">
    <property type="nucleotide sequence ID" value="NZ_BMOY01000012.1"/>
</dbReference>
<dbReference type="InterPro" id="IPR006145">
    <property type="entry name" value="PsdUridine_synth_RsuA/RluA"/>
</dbReference>
<dbReference type="Proteomes" id="UP000637695">
    <property type="component" value="Unassembled WGS sequence"/>
</dbReference>
<reference evidence="7" key="1">
    <citation type="journal article" date="2014" name="Int. J. Syst. Evol. Microbiol.">
        <title>Complete genome sequence of Corynebacterium casei LMG S-19264T (=DSM 44701T), isolated from a smear-ripened cheese.</title>
        <authorList>
            <consortium name="US DOE Joint Genome Institute (JGI-PGF)"/>
            <person name="Walter F."/>
            <person name="Albersmeier A."/>
            <person name="Kalinowski J."/>
            <person name="Ruckert C."/>
        </authorList>
    </citation>
    <scope>NUCLEOTIDE SEQUENCE</scope>
    <source>
        <strain evidence="7">JCM 18487</strain>
    </source>
</reference>
<dbReference type="InterPro" id="IPR050343">
    <property type="entry name" value="RsuA_PseudoU_synthase"/>
</dbReference>
<dbReference type="InterPro" id="IPR000748">
    <property type="entry name" value="PsdUridine_synth_RsuA/RluB/E/F"/>
</dbReference>
<dbReference type="InterPro" id="IPR018496">
    <property type="entry name" value="PsdUridine_synth_RsuA/RluB_CS"/>
</dbReference>
<dbReference type="CDD" id="cd02553">
    <property type="entry name" value="PseudoU_synth_RsuA"/>
    <property type="match status" value="1"/>
</dbReference>